<keyword evidence="2" id="KW-1003">Cell membrane</keyword>
<feature type="transmembrane region" description="Helical" evidence="8">
    <location>
        <begin position="186"/>
        <end position="210"/>
    </location>
</feature>
<keyword evidence="6 8" id="KW-0472">Membrane</keyword>
<evidence type="ECO:0000256" key="5">
    <source>
        <dbReference type="ARBA" id="ARBA00022989"/>
    </source>
</evidence>
<dbReference type="Proteomes" id="UP001059380">
    <property type="component" value="Chromosome"/>
</dbReference>
<feature type="transmembrane region" description="Helical" evidence="8">
    <location>
        <begin position="295"/>
        <end position="316"/>
    </location>
</feature>
<protein>
    <submittedName>
        <fullName evidence="10">DUF2029 domain-containing protein</fullName>
    </submittedName>
</protein>
<keyword evidence="11" id="KW-1185">Reference proteome</keyword>
<evidence type="ECO:0000256" key="1">
    <source>
        <dbReference type="ARBA" id="ARBA00004651"/>
    </source>
</evidence>
<keyword evidence="5 8" id="KW-1133">Transmembrane helix</keyword>
<feature type="transmembrane region" description="Helical" evidence="8">
    <location>
        <begin position="115"/>
        <end position="133"/>
    </location>
</feature>
<keyword evidence="4 8" id="KW-0812">Transmembrane</keyword>
<dbReference type="InterPro" id="IPR018584">
    <property type="entry name" value="GT87"/>
</dbReference>
<feature type="transmembrane region" description="Helical" evidence="8">
    <location>
        <begin position="412"/>
        <end position="433"/>
    </location>
</feature>
<dbReference type="KEGG" id="orp:MOP44_21245"/>
<feature type="signal peptide" evidence="9">
    <location>
        <begin position="1"/>
        <end position="27"/>
    </location>
</feature>
<keyword evidence="3" id="KW-0808">Transferase</keyword>
<evidence type="ECO:0000256" key="8">
    <source>
        <dbReference type="SAM" id="Phobius"/>
    </source>
</evidence>
<reference evidence="10" key="1">
    <citation type="submission" date="2021-04" db="EMBL/GenBank/DDBJ databases">
        <title>Phylogenetic analysis of Acidobacteriaceae.</title>
        <authorList>
            <person name="Qiu L."/>
            <person name="Zhang Q."/>
        </authorList>
    </citation>
    <scope>NUCLEOTIDE SEQUENCE</scope>
    <source>
        <strain evidence="10">DSM 25168</strain>
    </source>
</reference>
<feature type="transmembrane region" description="Helical" evidence="8">
    <location>
        <begin position="370"/>
        <end position="392"/>
    </location>
</feature>
<dbReference type="EMBL" id="CP093313">
    <property type="protein sequence ID" value="UWZ83084.1"/>
    <property type="molecule type" value="Genomic_DNA"/>
</dbReference>
<organism evidence="10 11">
    <name type="scientific">Occallatibacter riparius</name>
    <dbReference type="NCBI Taxonomy" id="1002689"/>
    <lineage>
        <taxon>Bacteria</taxon>
        <taxon>Pseudomonadati</taxon>
        <taxon>Acidobacteriota</taxon>
        <taxon>Terriglobia</taxon>
        <taxon>Terriglobales</taxon>
        <taxon>Acidobacteriaceae</taxon>
        <taxon>Occallatibacter</taxon>
    </lineage>
</organism>
<dbReference type="AlphaFoldDB" id="A0A9J7BJK5"/>
<evidence type="ECO:0000256" key="3">
    <source>
        <dbReference type="ARBA" id="ARBA00022679"/>
    </source>
</evidence>
<feature type="transmembrane region" description="Helical" evidence="8">
    <location>
        <begin position="160"/>
        <end position="180"/>
    </location>
</feature>
<evidence type="ECO:0000256" key="4">
    <source>
        <dbReference type="ARBA" id="ARBA00022692"/>
    </source>
</evidence>
<evidence type="ECO:0000256" key="9">
    <source>
        <dbReference type="SAM" id="SignalP"/>
    </source>
</evidence>
<accession>A0A9J7BJK5</accession>
<sequence length="460" mass="50407">MTTFNPISRRNALICLILSASLSIAWALAIDTSRHGGALGDFRAIYYGARTAINHHDPYKPDQFLQVYRQEGGNFPTEPDRLRSFSRAVPVCVNLPTTLLVVLPLALLSWVPAHFIWMALLPASLIIAAWLMWDLAETRAPGFILFLSCLLLANCENLLLLGNGSGMAMSLGAIAVWCFLKQRHEILGIVCFTLGLALKPQEIGLIWLFFLLAGGTYRKRAWQVAGAATVVATLSLLWVSQASPHWIEEWRANIAATSMRGDLNDPGPTSIGNQAVGMIVSLQSVISYFWDDPHIYNPVALLIGGALILIWCIVTVRSRPSREGALLAIASMAALSLLPIYHRQYDTKILLLTLPACALLWAQKSPLRKLATAITTVGIIFVSDIPVASMVMLRKSLNLPLDQFHGQLFSVLLGRTPTLALLLVGSFYLWAYAKYEVMDRAKASASAETEPELDMAALSA</sequence>
<gene>
    <name evidence="10" type="ORF">MOP44_21245</name>
</gene>
<feature type="transmembrane region" description="Helical" evidence="8">
    <location>
        <begin position="88"/>
        <end position="108"/>
    </location>
</feature>
<dbReference type="RefSeq" id="WP_260792417.1">
    <property type="nucleotide sequence ID" value="NZ_CP093313.1"/>
</dbReference>
<comment type="subcellular location">
    <subcellularLocation>
        <location evidence="1">Cell membrane</location>
        <topology evidence="1">Multi-pass membrane protein</topology>
    </subcellularLocation>
</comment>
<evidence type="ECO:0000256" key="7">
    <source>
        <dbReference type="ARBA" id="ARBA00024033"/>
    </source>
</evidence>
<comment type="similarity">
    <text evidence="7">Belongs to the glycosyltransferase 87 family.</text>
</comment>
<dbReference type="GO" id="GO:0005886">
    <property type="term" value="C:plasma membrane"/>
    <property type="evidence" value="ECO:0007669"/>
    <property type="project" value="UniProtKB-SubCell"/>
</dbReference>
<name>A0A9J7BJK5_9BACT</name>
<keyword evidence="9" id="KW-0732">Signal</keyword>
<evidence type="ECO:0000313" key="10">
    <source>
        <dbReference type="EMBL" id="UWZ83084.1"/>
    </source>
</evidence>
<evidence type="ECO:0000256" key="2">
    <source>
        <dbReference type="ARBA" id="ARBA00022475"/>
    </source>
</evidence>
<evidence type="ECO:0000313" key="11">
    <source>
        <dbReference type="Proteomes" id="UP001059380"/>
    </source>
</evidence>
<dbReference type="GO" id="GO:0016758">
    <property type="term" value="F:hexosyltransferase activity"/>
    <property type="evidence" value="ECO:0007669"/>
    <property type="project" value="InterPro"/>
</dbReference>
<evidence type="ECO:0000256" key="6">
    <source>
        <dbReference type="ARBA" id="ARBA00023136"/>
    </source>
</evidence>
<dbReference type="Pfam" id="PF09594">
    <property type="entry name" value="GT87"/>
    <property type="match status" value="1"/>
</dbReference>
<feature type="chain" id="PRO_5039914445" evidence="9">
    <location>
        <begin position="28"/>
        <end position="460"/>
    </location>
</feature>
<proteinExistence type="inferred from homology"/>